<gene>
    <name evidence="2" type="ORF">BOKJ2_LOCUS10874</name>
</gene>
<accession>A0A811LAH0</accession>
<feature type="compositionally biased region" description="Polar residues" evidence="1">
    <location>
        <begin position="72"/>
        <end position="87"/>
    </location>
</feature>
<dbReference type="Proteomes" id="UP000783686">
    <property type="component" value="Unassembled WGS sequence"/>
</dbReference>
<dbReference type="EMBL" id="CAJFDH010000005">
    <property type="protein sequence ID" value="CAD5224104.1"/>
    <property type="molecule type" value="Genomic_DNA"/>
</dbReference>
<dbReference type="EMBL" id="CAJFCW020000005">
    <property type="protein sequence ID" value="CAG9119608.1"/>
    <property type="molecule type" value="Genomic_DNA"/>
</dbReference>
<keyword evidence="3" id="KW-1185">Reference proteome</keyword>
<organism evidence="2 3">
    <name type="scientific">Bursaphelenchus okinawaensis</name>
    <dbReference type="NCBI Taxonomy" id="465554"/>
    <lineage>
        <taxon>Eukaryota</taxon>
        <taxon>Metazoa</taxon>
        <taxon>Ecdysozoa</taxon>
        <taxon>Nematoda</taxon>
        <taxon>Chromadorea</taxon>
        <taxon>Rhabditida</taxon>
        <taxon>Tylenchina</taxon>
        <taxon>Tylenchomorpha</taxon>
        <taxon>Aphelenchoidea</taxon>
        <taxon>Aphelenchoididae</taxon>
        <taxon>Bursaphelenchus</taxon>
    </lineage>
</organism>
<feature type="region of interest" description="Disordered" evidence="1">
    <location>
        <begin position="1"/>
        <end position="136"/>
    </location>
</feature>
<dbReference type="AlphaFoldDB" id="A0A811LAH0"/>
<evidence type="ECO:0000313" key="3">
    <source>
        <dbReference type="Proteomes" id="UP000614601"/>
    </source>
</evidence>
<dbReference type="Proteomes" id="UP000614601">
    <property type="component" value="Unassembled WGS sequence"/>
</dbReference>
<evidence type="ECO:0000256" key="1">
    <source>
        <dbReference type="SAM" id="MobiDB-lite"/>
    </source>
</evidence>
<protein>
    <submittedName>
        <fullName evidence="2">Uncharacterized protein</fullName>
    </submittedName>
</protein>
<evidence type="ECO:0000313" key="2">
    <source>
        <dbReference type="EMBL" id="CAD5224104.1"/>
    </source>
</evidence>
<name>A0A811LAH0_9BILA</name>
<feature type="compositionally biased region" description="Basic residues" evidence="1">
    <location>
        <begin position="98"/>
        <end position="107"/>
    </location>
</feature>
<comment type="caution">
    <text evidence="2">The sequence shown here is derived from an EMBL/GenBank/DDBJ whole genome shotgun (WGS) entry which is preliminary data.</text>
</comment>
<sequence length="136" mass="15159">MASALLHTQNDEKEAKNNMRNPVAKRKQRNRSTFEPNVIPRPSERPTTRNGISHARLANGPVCPAHVPFPSPSTASRALENRPTTAPQPRDDGETKSWRKRPSHSKTKPFPLPPTCFHGLLPPRMPPFASNFPTIS</sequence>
<proteinExistence type="predicted"/>
<reference evidence="2" key="1">
    <citation type="submission" date="2020-09" db="EMBL/GenBank/DDBJ databases">
        <authorList>
            <person name="Kikuchi T."/>
        </authorList>
    </citation>
    <scope>NUCLEOTIDE SEQUENCE</scope>
    <source>
        <strain evidence="2">SH1</strain>
    </source>
</reference>